<evidence type="ECO:0000313" key="3">
    <source>
        <dbReference type="EMBL" id="KAF4706949.1"/>
    </source>
</evidence>
<reference evidence="3 4" key="1">
    <citation type="submission" date="2020-04" db="EMBL/GenBank/DDBJ databases">
        <title>Perkinsus olseni comparative genomics.</title>
        <authorList>
            <person name="Bogema D.R."/>
        </authorList>
    </citation>
    <scope>NUCLEOTIDE SEQUENCE [LARGE SCALE GENOMIC DNA]</scope>
    <source>
        <strain evidence="3 4">ATCC PRA-207</strain>
    </source>
</reference>
<dbReference type="AlphaFoldDB" id="A0A7J6QEF3"/>
<evidence type="ECO:0000256" key="1">
    <source>
        <dbReference type="SAM" id="SignalP"/>
    </source>
</evidence>
<keyword evidence="1" id="KW-0732">Signal</keyword>
<name>A0A7J6QEF3_PEROL</name>
<gene>
    <name evidence="3" type="ORF">FOZ63_003773</name>
</gene>
<protein>
    <recommendedName>
        <fullName evidence="2">AB hydrolase-1 domain-containing protein</fullName>
    </recommendedName>
</protein>
<dbReference type="SUPFAM" id="SSF53474">
    <property type="entry name" value="alpha/beta-Hydrolases"/>
    <property type="match status" value="1"/>
</dbReference>
<dbReference type="PANTHER" id="PTHR43433:SF5">
    <property type="entry name" value="AB HYDROLASE-1 DOMAIN-CONTAINING PROTEIN"/>
    <property type="match status" value="1"/>
</dbReference>
<feature type="domain" description="AB hydrolase-1" evidence="2">
    <location>
        <begin position="123"/>
        <end position="209"/>
    </location>
</feature>
<organism evidence="3 4">
    <name type="scientific">Perkinsus olseni</name>
    <name type="common">Perkinsus atlanticus</name>
    <dbReference type="NCBI Taxonomy" id="32597"/>
    <lineage>
        <taxon>Eukaryota</taxon>
        <taxon>Sar</taxon>
        <taxon>Alveolata</taxon>
        <taxon>Perkinsozoa</taxon>
        <taxon>Perkinsea</taxon>
        <taxon>Perkinsida</taxon>
        <taxon>Perkinsidae</taxon>
        <taxon>Perkinsus</taxon>
    </lineage>
</organism>
<feature type="chain" id="PRO_5029451608" description="AB hydrolase-1 domain-containing protein" evidence="1">
    <location>
        <begin position="20"/>
        <end position="213"/>
    </location>
</feature>
<comment type="caution">
    <text evidence="3">The sequence shown here is derived from an EMBL/GenBank/DDBJ whole genome shotgun (WGS) entry which is preliminary data.</text>
</comment>
<dbReference type="Proteomes" id="UP000553632">
    <property type="component" value="Unassembled WGS sequence"/>
</dbReference>
<accession>A0A7J6QEF3</accession>
<dbReference type="Pfam" id="PF00561">
    <property type="entry name" value="Abhydrolase_1"/>
    <property type="match status" value="1"/>
</dbReference>
<dbReference type="EMBL" id="JABANO010033380">
    <property type="protein sequence ID" value="KAF4706949.1"/>
    <property type="molecule type" value="Genomic_DNA"/>
</dbReference>
<keyword evidence="4" id="KW-1185">Reference proteome</keyword>
<dbReference type="InterPro" id="IPR000073">
    <property type="entry name" value="AB_hydrolase_1"/>
</dbReference>
<dbReference type="InterPro" id="IPR050471">
    <property type="entry name" value="AB_hydrolase"/>
</dbReference>
<dbReference type="PANTHER" id="PTHR43433">
    <property type="entry name" value="HYDROLASE, ALPHA/BETA FOLD FAMILY PROTEIN"/>
    <property type="match status" value="1"/>
</dbReference>
<dbReference type="InterPro" id="IPR029058">
    <property type="entry name" value="AB_hydrolase_fold"/>
</dbReference>
<evidence type="ECO:0000259" key="2">
    <source>
        <dbReference type="Pfam" id="PF00561"/>
    </source>
</evidence>
<feature type="signal peptide" evidence="1">
    <location>
        <begin position="1"/>
        <end position="19"/>
    </location>
</feature>
<evidence type="ECO:0000313" key="4">
    <source>
        <dbReference type="Proteomes" id="UP000553632"/>
    </source>
</evidence>
<sequence>MGFHSGLVALLSFIAVAGALSSSKRWSGAPSDEEYERLFALQSKGVHFGEGVSGCEIDSRDPLEKMQFWFSISPKDNASPGEVLRTALYDTNKTQYYSLPDAHRIYYRVVEPAGGDMPAKGHVAMIMGLAMSHVCWAPQTAFLSSIGYKLLLIDNRGVGFSTPERFSMRPHTITSMARDALACIQECGMSEVHLVGVSMGGMISQKLALMVAE</sequence>
<feature type="non-terminal residue" evidence="3">
    <location>
        <position position="213"/>
    </location>
</feature>
<proteinExistence type="predicted"/>
<dbReference type="Gene3D" id="3.40.50.1820">
    <property type="entry name" value="alpha/beta hydrolase"/>
    <property type="match status" value="1"/>
</dbReference>